<evidence type="ECO:0000256" key="4">
    <source>
        <dbReference type="ARBA" id="ARBA00022679"/>
    </source>
</evidence>
<feature type="transmembrane region" description="Helical" evidence="9">
    <location>
        <begin position="85"/>
        <end position="109"/>
    </location>
</feature>
<dbReference type="CDD" id="cd16917">
    <property type="entry name" value="HATPase_UhpB-NarQ-NarX-like"/>
    <property type="match status" value="1"/>
</dbReference>
<dbReference type="GO" id="GO:0005524">
    <property type="term" value="F:ATP binding"/>
    <property type="evidence" value="ECO:0007669"/>
    <property type="project" value="UniProtKB-KW"/>
</dbReference>
<feature type="domain" description="Signal transduction histidine kinase subgroup 3 dimerisation and phosphoacceptor" evidence="11">
    <location>
        <begin position="201"/>
        <end position="265"/>
    </location>
</feature>
<dbReference type="InterPro" id="IPR011712">
    <property type="entry name" value="Sig_transdc_His_kin_sub3_dim/P"/>
</dbReference>
<evidence type="ECO:0000259" key="11">
    <source>
        <dbReference type="Pfam" id="PF07730"/>
    </source>
</evidence>
<keyword evidence="13" id="KW-1185">Reference proteome</keyword>
<feature type="transmembrane region" description="Helical" evidence="9">
    <location>
        <begin position="52"/>
        <end position="73"/>
    </location>
</feature>
<dbReference type="GO" id="GO:0016020">
    <property type="term" value="C:membrane"/>
    <property type="evidence" value="ECO:0007669"/>
    <property type="project" value="InterPro"/>
</dbReference>
<dbReference type="InterPro" id="IPR050482">
    <property type="entry name" value="Sensor_HK_TwoCompSys"/>
</dbReference>
<evidence type="ECO:0000313" key="13">
    <source>
        <dbReference type="Proteomes" id="UP000547528"/>
    </source>
</evidence>
<evidence type="ECO:0000256" key="3">
    <source>
        <dbReference type="ARBA" id="ARBA00022553"/>
    </source>
</evidence>
<dbReference type="Pfam" id="PF02518">
    <property type="entry name" value="HATPase_c"/>
    <property type="match status" value="1"/>
</dbReference>
<protein>
    <recommendedName>
        <fullName evidence="2">histidine kinase</fullName>
        <ecNumber evidence="2">2.7.13.3</ecNumber>
    </recommendedName>
</protein>
<gene>
    <name evidence="12" type="ORF">FHX47_000023</name>
</gene>
<evidence type="ECO:0000256" key="6">
    <source>
        <dbReference type="ARBA" id="ARBA00022777"/>
    </source>
</evidence>
<evidence type="ECO:0000259" key="10">
    <source>
        <dbReference type="Pfam" id="PF02518"/>
    </source>
</evidence>
<evidence type="ECO:0000256" key="7">
    <source>
        <dbReference type="ARBA" id="ARBA00022840"/>
    </source>
</evidence>
<dbReference type="RefSeq" id="WP_183356885.1">
    <property type="nucleotide sequence ID" value="NZ_BAABKR010000004.1"/>
</dbReference>
<dbReference type="Proteomes" id="UP000547528">
    <property type="component" value="Unassembled WGS sequence"/>
</dbReference>
<keyword evidence="3" id="KW-0597">Phosphoprotein</keyword>
<dbReference type="Gene3D" id="1.20.5.1930">
    <property type="match status" value="1"/>
</dbReference>
<dbReference type="PANTHER" id="PTHR24421:SF10">
    <property type="entry name" value="NITRATE_NITRITE SENSOR PROTEIN NARQ"/>
    <property type="match status" value="1"/>
</dbReference>
<organism evidence="12 13">
    <name type="scientific">Garicola koreensis</name>
    <dbReference type="NCBI Taxonomy" id="1262554"/>
    <lineage>
        <taxon>Bacteria</taxon>
        <taxon>Bacillati</taxon>
        <taxon>Actinomycetota</taxon>
        <taxon>Actinomycetes</taxon>
        <taxon>Micrococcales</taxon>
        <taxon>Micrococcaceae</taxon>
        <taxon>Garicola</taxon>
    </lineage>
</organism>
<dbReference type="GO" id="GO:0000155">
    <property type="term" value="F:phosphorelay sensor kinase activity"/>
    <property type="evidence" value="ECO:0007669"/>
    <property type="project" value="InterPro"/>
</dbReference>
<evidence type="ECO:0000256" key="1">
    <source>
        <dbReference type="ARBA" id="ARBA00000085"/>
    </source>
</evidence>
<feature type="transmembrane region" description="Helical" evidence="9">
    <location>
        <begin position="148"/>
        <end position="168"/>
    </location>
</feature>
<comment type="caution">
    <text evidence="12">The sequence shown here is derived from an EMBL/GenBank/DDBJ whole genome shotgun (WGS) entry which is preliminary data.</text>
</comment>
<keyword evidence="9" id="KW-0472">Membrane</keyword>
<feature type="transmembrane region" description="Helical" evidence="9">
    <location>
        <begin position="115"/>
        <end position="136"/>
    </location>
</feature>
<evidence type="ECO:0000256" key="5">
    <source>
        <dbReference type="ARBA" id="ARBA00022741"/>
    </source>
</evidence>
<dbReference type="Gene3D" id="3.30.565.10">
    <property type="entry name" value="Histidine kinase-like ATPase, C-terminal domain"/>
    <property type="match status" value="1"/>
</dbReference>
<dbReference type="EC" id="2.7.13.3" evidence="2"/>
<reference evidence="12 13" key="1">
    <citation type="submission" date="2020-08" db="EMBL/GenBank/DDBJ databases">
        <title>Sequencing the genomes of 1000 actinobacteria strains.</title>
        <authorList>
            <person name="Klenk H.-P."/>
        </authorList>
    </citation>
    <scope>NUCLEOTIDE SEQUENCE [LARGE SCALE GENOMIC DNA]</scope>
    <source>
        <strain evidence="12 13">DSM 28238</strain>
    </source>
</reference>
<dbReference type="EMBL" id="JACIBT010000001">
    <property type="protein sequence ID" value="MBB3666430.1"/>
    <property type="molecule type" value="Genomic_DNA"/>
</dbReference>
<dbReference type="PANTHER" id="PTHR24421">
    <property type="entry name" value="NITRATE/NITRITE SENSOR PROTEIN NARX-RELATED"/>
    <property type="match status" value="1"/>
</dbReference>
<accession>A0A7W5TP28</accession>
<proteinExistence type="predicted"/>
<keyword evidence="5" id="KW-0547">Nucleotide-binding</keyword>
<feature type="domain" description="Histidine kinase/HSP90-like ATPase" evidence="10">
    <location>
        <begin position="320"/>
        <end position="405"/>
    </location>
</feature>
<evidence type="ECO:0000256" key="8">
    <source>
        <dbReference type="ARBA" id="ARBA00023012"/>
    </source>
</evidence>
<dbReference type="GO" id="GO:0046983">
    <property type="term" value="F:protein dimerization activity"/>
    <property type="evidence" value="ECO:0007669"/>
    <property type="project" value="InterPro"/>
</dbReference>
<keyword evidence="7" id="KW-0067">ATP-binding</keyword>
<sequence length="408" mass="44115">MVGAMEARHAMRRTLRRGWPYLVVAFAGAVIWSTVWGAHVETIPAGADEETVGSTGAFMLLDLVVGVIAVALIPLQRRAPLTIAILAALALAVSAFASGAAILAAFRFATTGTRTGVILLGAMWVLSGAGNVAVVFPVLGSPAGAGETVVILTLGVLIYVALVALGRYRQARIETLRLVHERAVNAERERERHVKAAREAERLRIAREMHDILAHRISLVSMHAGTLAYRDDLPREQMAQAASVIKDNSAVALRELRQILGVLRDNNDSGQNAPQPTLAQLPALLAEARASGSATEIEFFGISAEDEEPILDELDPSLSRAAYRIVQEALTNARKHAPGLPVHIRIERTTGQLSIEVRNKVPPGTYHTNNRGMGLVGLSERLDLLGGSIDYQRTSESIFVVRAWLPWW</sequence>
<keyword evidence="4" id="KW-0808">Transferase</keyword>
<keyword evidence="8" id="KW-0902">Two-component regulatory system</keyword>
<comment type="catalytic activity">
    <reaction evidence="1">
        <text>ATP + protein L-histidine = ADP + protein N-phospho-L-histidine.</text>
        <dbReference type="EC" id="2.7.13.3"/>
    </reaction>
</comment>
<keyword evidence="9" id="KW-0812">Transmembrane</keyword>
<dbReference type="SUPFAM" id="SSF55874">
    <property type="entry name" value="ATPase domain of HSP90 chaperone/DNA topoisomerase II/histidine kinase"/>
    <property type="match status" value="1"/>
</dbReference>
<evidence type="ECO:0000313" key="12">
    <source>
        <dbReference type="EMBL" id="MBB3666430.1"/>
    </source>
</evidence>
<evidence type="ECO:0000256" key="2">
    <source>
        <dbReference type="ARBA" id="ARBA00012438"/>
    </source>
</evidence>
<dbReference type="Pfam" id="PF07730">
    <property type="entry name" value="HisKA_3"/>
    <property type="match status" value="1"/>
</dbReference>
<evidence type="ECO:0000256" key="9">
    <source>
        <dbReference type="SAM" id="Phobius"/>
    </source>
</evidence>
<dbReference type="InterPro" id="IPR003594">
    <property type="entry name" value="HATPase_dom"/>
</dbReference>
<feature type="transmembrane region" description="Helical" evidence="9">
    <location>
        <begin position="21"/>
        <end position="40"/>
    </location>
</feature>
<name>A0A7W5TP28_9MICC</name>
<dbReference type="InterPro" id="IPR036890">
    <property type="entry name" value="HATPase_C_sf"/>
</dbReference>
<dbReference type="AlphaFoldDB" id="A0A7W5TP28"/>
<keyword evidence="6 12" id="KW-0418">Kinase</keyword>
<keyword evidence="9" id="KW-1133">Transmembrane helix</keyword>